<evidence type="ECO:0000256" key="1">
    <source>
        <dbReference type="SAM" id="Phobius"/>
    </source>
</evidence>
<dbReference type="InterPro" id="IPR001466">
    <property type="entry name" value="Beta-lactam-related"/>
</dbReference>
<sequence length="634" mass="66097">MFKQVIARFAAVGTAALALVGIVPAAASADPASGVPLDGLDSLVSGYVTDALFANDVPGAAVSVVAGGQVVYSGGFGVADIAAAEAVDPERTGFLIGSQTKLFTAQAALRLVGEGVLDLDADVNDHLGDFQIDDAYPGRPVTLRHLLTHTAGFDDDNLIGSGGTDAAEIPDFAERMAAVQPERVRPPGETVTYSNYGYSLIGYLVQSASGVPYDRYVADNVLAPLGMNRTTVSMPYPATIGETLATGYSIDMGHNDPVELAYADTPAAGAGPVSTSADMARYMIAALGADPRMGPGAEEMLRPQYTEDASLPGMGFGWEQILIGGHPAWFKGGDFPGFHGTMFLLPEYGIGLHIVANGDGYSGGGIDGFGLARQIADRYLPSPAPPTAAATPDADATAYEGWYHSSRTSQNSFYKVKALFERPIRVRATDGGGIVTDGIWADGIAWVQVAPGHFQRPGTWDRLVFGEDGTIALSGATEVLERTGPLEHPYPHMALLAAAVLTALTALVWLPLAALIRRRRGMPSPSRTARAARLTAWTACASTVGSVVLLVALAAVPSQFQVALATASVPLLAMLILASLTVPASVALAGFTAAAWSRGWWSRRGRLGYTAVTVATMAFAAVAMIYNMTGPSFT</sequence>
<evidence type="ECO:0000313" key="4">
    <source>
        <dbReference type="EMBL" id="MBB6038813.1"/>
    </source>
</evidence>
<keyword evidence="1" id="KW-1133">Transmembrane helix</keyword>
<feature type="transmembrane region" description="Helical" evidence="1">
    <location>
        <begin position="562"/>
        <end position="595"/>
    </location>
</feature>
<accession>A0A841FVM0</accession>
<comment type="caution">
    <text evidence="4">The sequence shown here is derived from an EMBL/GenBank/DDBJ whole genome shotgun (WGS) entry which is preliminary data.</text>
</comment>
<dbReference type="SUPFAM" id="SSF56601">
    <property type="entry name" value="beta-lactamase/transpeptidase-like"/>
    <property type="match status" value="1"/>
</dbReference>
<gene>
    <name evidence="4" type="ORF">HNR73_006699</name>
</gene>
<dbReference type="EMBL" id="JACHGT010000018">
    <property type="protein sequence ID" value="MBB6038813.1"/>
    <property type="molecule type" value="Genomic_DNA"/>
</dbReference>
<proteinExistence type="predicted"/>
<feature type="transmembrane region" description="Helical" evidence="1">
    <location>
        <begin position="536"/>
        <end position="556"/>
    </location>
</feature>
<feature type="transmembrane region" description="Helical" evidence="1">
    <location>
        <begin position="493"/>
        <end position="516"/>
    </location>
</feature>
<dbReference type="AlphaFoldDB" id="A0A841FVM0"/>
<feature type="domain" description="Beta-lactamase-related" evidence="3">
    <location>
        <begin position="52"/>
        <end position="366"/>
    </location>
</feature>
<feature type="signal peptide" evidence="2">
    <location>
        <begin position="1"/>
        <end position="29"/>
    </location>
</feature>
<dbReference type="Proteomes" id="UP000548476">
    <property type="component" value="Unassembled WGS sequence"/>
</dbReference>
<keyword evidence="2" id="KW-0732">Signal</keyword>
<reference evidence="4 5" key="1">
    <citation type="submission" date="2020-08" db="EMBL/GenBank/DDBJ databases">
        <title>Genomic Encyclopedia of Type Strains, Phase IV (KMG-IV): sequencing the most valuable type-strain genomes for metagenomic binning, comparative biology and taxonomic classification.</title>
        <authorList>
            <person name="Goeker M."/>
        </authorList>
    </citation>
    <scope>NUCLEOTIDE SEQUENCE [LARGE SCALE GENOMIC DNA]</scope>
    <source>
        <strain evidence="4 5">YIM 65646</strain>
    </source>
</reference>
<evidence type="ECO:0000313" key="5">
    <source>
        <dbReference type="Proteomes" id="UP000548476"/>
    </source>
</evidence>
<dbReference type="PANTHER" id="PTHR46825">
    <property type="entry name" value="D-ALANYL-D-ALANINE-CARBOXYPEPTIDASE/ENDOPEPTIDASE AMPH"/>
    <property type="match status" value="1"/>
</dbReference>
<dbReference type="RefSeq" id="WP_184791633.1">
    <property type="nucleotide sequence ID" value="NZ_BONT01000060.1"/>
</dbReference>
<organism evidence="4 5">
    <name type="scientific">Phytomonospora endophytica</name>
    <dbReference type="NCBI Taxonomy" id="714109"/>
    <lineage>
        <taxon>Bacteria</taxon>
        <taxon>Bacillati</taxon>
        <taxon>Actinomycetota</taxon>
        <taxon>Actinomycetes</taxon>
        <taxon>Micromonosporales</taxon>
        <taxon>Micromonosporaceae</taxon>
        <taxon>Phytomonospora</taxon>
    </lineage>
</organism>
<keyword evidence="1" id="KW-0472">Membrane</keyword>
<keyword evidence="5" id="KW-1185">Reference proteome</keyword>
<dbReference type="InterPro" id="IPR050491">
    <property type="entry name" value="AmpC-like"/>
</dbReference>
<keyword evidence="1" id="KW-0812">Transmembrane</keyword>
<feature type="transmembrane region" description="Helical" evidence="1">
    <location>
        <begin position="607"/>
        <end position="626"/>
    </location>
</feature>
<feature type="chain" id="PRO_5039035628" evidence="2">
    <location>
        <begin position="30"/>
        <end position="634"/>
    </location>
</feature>
<evidence type="ECO:0000259" key="3">
    <source>
        <dbReference type="Pfam" id="PF00144"/>
    </source>
</evidence>
<dbReference type="Pfam" id="PF00144">
    <property type="entry name" value="Beta-lactamase"/>
    <property type="match status" value="1"/>
</dbReference>
<dbReference type="Gene3D" id="3.40.710.10">
    <property type="entry name" value="DD-peptidase/beta-lactamase superfamily"/>
    <property type="match status" value="1"/>
</dbReference>
<protein>
    <submittedName>
        <fullName evidence="4">CubicO group peptidase (Beta-lactamase class C family)</fullName>
    </submittedName>
</protein>
<dbReference type="PANTHER" id="PTHR46825:SF9">
    <property type="entry name" value="BETA-LACTAMASE-RELATED DOMAIN-CONTAINING PROTEIN"/>
    <property type="match status" value="1"/>
</dbReference>
<evidence type="ECO:0000256" key="2">
    <source>
        <dbReference type="SAM" id="SignalP"/>
    </source>
</evidence>
<dbReference type="InterPro" id="IPR012338">
    <property type="entry name" value="Beta-lactam/transpept-like"/>
</dbReference>
<name>A0A841FVM0_9ACTN</name>